<gene>
    <name evidence="2" type="ORF">LV84_01729</name>
</gene>
<organism evidence="2 3">
    <name type="scientific">Algoriphagus ratkowskyi</name>
    <dbReference type="NCBI Taxonomy" id="57028"/>
    <lineage>
        <taxon>Bacteria</taxon>
        <taxon>Pseudomonadati</taxon>
        <taxon>Bacteroidota</taxon>
        <taxon>Cytophagia</taxon>
        <taxon>Cytophagales</taxon>
        <taxon>Cyclobacteriaceae</taxon>
        <taxon>Algoriphagus</taxon>
    </lineage>
</organism>
<protein>
    <submittedName>
        <fullName evidence="2">DNA-binding Xre family transcriptional regulator</fullName>
    </submittedName>
</protein>
<comment type="caution">
    <text evidence="2">The sequence shown here is derived from an EMBL/GenBank/DDBJ whole genome shotgun (WGS) entry which is preliminary data.</text>
</comment>
<dbReference type="PROSITE" id="PS50943">
    <property type="entry name" value="HTH_CROC1"/>
    <property type="match status" value="1"/>
</dbReference>
<dbReference type="EMBL" id="QKZU01000006">
    <property type="protein sequence ID" value="PZX57601.1"/>
    <property type="molecule type" value="Genomic_DNA"/>
</dbReference>
<dbReference type="Pfam" id="PF01381">
    <property type="entry name" value="HTH_3"/>
    <property type="match status" value="1"/>
</dbReference>
<dbReference type="InterPro" id="IPR010982">
    <property type="entry name" value="Lambda_DNA-bd_dom_sf"/>
</dbReference>
<sequence>MIIFVLYIFGKLGSFLMAKTIYNRLKAVLAEKGEKNKELAEHLGIANSTVSRWATNDSQPSIERLFEIANFLEVDVRTLLVSNLKS</sequence>
<keyword evidence="2" id="KW-0238">DNA-binding</keyword>
<feature type="domain" description="HTH cro/C1-type" evidence="1">
    <location>
        <begin position="37"/>
        <end position="79"/>
    </location>
</feature>
<dbReference type="GO" id="GO:0003677">
    <property type="term" value="F:DNA binding"/>
    <property type="evidence" value="ECO:0007669"/>
    <property type="project" value="UniProtKB-KW"/>
</dbReference>
<dbReference type="Proteomes" id="UP000249115">
    <property type="component" value="Unassembled WGS sequence"/>
</dbReference>
<name>A0A2W7RC21_9BACT</name>
<evidence type="ECO:0000313" key="3">
    <source>
        <dbReference type="Proteomes" id="UP000249115"/>
    </source>
</evidence>
<reference evidence="2 3" key="1">
    <citation type="submission" date="2018-06" db="EMBL/GenBank/DDBJ databases">
        <title>Genomic Encyclopedia of Archaeal and Bacterial Type Strains, Phase II (KMG-II): from individual species to whole genera.</title>
        <authorList>
            <person name="Goeker M."/>
        </authorList>
    </citation>
    <scope>NUCLEOTIDE SEQUENCE [LARGE SCALE GENOMIC DNA]</scope>
    <source>
        <strain evidence="2 3">DSM 22686</strain>
    </source>
</reference>
<proteinExistence type="predicted"/>
<evidence type="ECO:0000313" key="2">
    <source>
        <dbReference type="EMBL" id="PZX57601.1"/>
    </source>
</evidence>
<dbReference type="Gene3D" id="1.10.260.40">
    <property type="entry name" value="lambda repressor-like DNA-binding domains"/>
    <property type="match status" value="1"/>
</dbReference>
<dbReference type="SMART" id="SM00530">
    <property type="entry name" value="HTH_XRE"/>
    <property type="match status" value="1"/>
</dbReference>
<dbReference type="InterPro" id="IPR001387">
    <property type="entry name" value="Cro/C1-type_HTH"/>
</dbReference>
<dbReference type="CDD" id="cd00093">
    <property type="entry name" value="HTH_XRE"/>
    <property type="match status" value="1"/>
</dbReference>
<dbReference type="AlphaFoldDB" id="A0A2W7RC21"/>
<dbReference type="SUPFAM" id="SSF47413">
    <property type="entry name" value="lambda repressor-like DNA-binding domains"/>
    <property type="match status" value="1"/>
</dbReference>
<accession>A0A2W7RC21</accession>
<evidence type="ECO:0000259" key="1">
    <source>
        <dbReference type="PROSITE" id="PS50943"/>
    </source>
</evidence>